<accession>A0ABQ8BQ84</accession>
<name>A0ABQ8BQ84_BRANA</name>
<dbReference type="EMBL" id="JAGKQM010000010">
    <property type="protein sequence ID" value="KAH0906652.1"/>
    <property type="molecule type" value="Genomic_DNA"/>
</dbReference>
<evidence type="ECO:0000313" key="3">
    <source>
        <dbReference type="Proteomes" id="UP000824890"/>
    </source>
</evidence>
<gene>
    <name evidence="2" type="ORF">HID58_038479</name>
</gene>
<feature type="non-terminal residue" evidence="2">
    <location>
        <position position="258"/>
    </location>
</feature>
<feature type="compositionally biased region" description="Pro residues" evidence="1">
    <location>
        <begin position="1"/>
        <end position="23"/>
    </location>
</feature>
<feature type="non-terminal residue" evidence="2">
    <location>
        <position position="1"/>
    </location>
</feature>
<dbReference type="Proteomes" id="UP000824890">
    <property type="component" value="Unassembled WGS sequence"/>
</dbReference>
<feature type="compositionally biased region" description="Pro residues" evidence="1">
    <location>
        <begin position="201"/>
        <end position="219"/>
    </location>
</feature>
<feature type="region of interest" description="Disordered" evidence="1">
    <location>
        <begin position="1"/>
        <end position="24"/>
    </location>
</feature>
<keyword evidence="3" id="KW-1185">Reference proteome</keyword>
<feature type="region of interest" description="Disordered" evidence="1">
    <location>
        <begin position="122"/>
        <end position="222"/>
    </location>
</feature>
<sequence length="258" mass="26803">GNLTRPPPSPPDPPDLSPLPPLPSSSVLLPCSTVLPDRAFSPVPGVLKPSLSNTGVSAADLLASYLISPKSTVQIPKSGSAQIPNFNPLPGSMPTSSLLGSAPSIFPLQTPLNPRVAPIPSNLNPPIQNTAPSWADKPINNTPPPVDAQYSMPPPLDSSPLVAPILMDIDKPPSPTSRDTSPPHLPLSPISHSSLLLPDPSISPSPQPSPDPNDPPSPPQNYVLALAATTMPKSSVKIPLLDQNSPPTNIKPFDQPPS</sequence>
<organism evidence="2 3">
    <name type="scientific">Brassica napus</name>
    <name type="common">Rape</name>
    <dbReference type="NCBI Taxonomy" id="3708"/>
    <lineage>
        <taxon>Eukaryota</taxon>
        <taxon>Viridiplantae</taxon>
        <taxon>Streptophyta</taxon>
        <taxon>Embryophyta</taxon>
        <taxon>Tracheophyta</taxon>
        <taxon>Spermatophyta</taxon>
        <taxon>Magnoliopsida</taxon>
        <taxon>eudicotyledons</taxon>
        <taxon>Gunneridae</taxon>
        <taxon>Pentapetalae</taxon>
        <taxon>rosids</taxon>
        <taxon>malvids</taxon>
        <taxon>Brassicales</taxon>
        <taxon>Brassicaceae</taxon>
        <taxon>Brassiceae</taxon>
        <taxon>Brassica</taxon>
    </lineage>
</organism>
<feature type="region of interest" description="Disordered" evidence="1">
    <location>
        <begin position="235"/>
        <end position="258"/>
    </location>
</feature>
<evidence type="ECO:0000313" key="2">
    <source>
        <dbReference type="EMBL" id="KAH0906652.1"/>
    </source>
</evidence>
<comment type="caution">
    <text evidence="2">The sequence shown here is derived from an EMBL/GenBank/DDBJ whole genome shotgun (WGS) entry which is preliminary data.</text>
</comment>
<reference evidence="2 3" key="1">
    <citation type="submission" date="2021-05" db="EMBL/GenBank/DDBJ databases">
        <title>Genome Assembly of Synthetic Allotetraploid Brassica napus Reveals Homoeologous Exchanges between Subgenomes.</title>
        <authorList>
            <person name="Davis J.T."/>
        </authorList>
    </citation>
    <scope>NUCLEOTIDE SEQUENCE [LARGE SCALE GENOMIC DNA]</scope>
    <source>
        <strain evidence="3">cv. Da-Ae</strain>
        <tissue evidence="2">Seedling</tissue>
    </source>
</reference>
<feature type="compositionally biased region" description="Polar residues" evidence="1">
    <location>
        <begin position="122"/>
        <end position="132"/>
    </location>
</feature>
<evidence type="ECO:0000256" key="1">
    <source>
        <dbReference type="SAM" id="MobiDB-lite"/>
    </source>
</evidence>
<protein>
    <submittedName>
        <fullName evidence="2">Uncharacterized protein</fullName>
    </submittedName>
</protein>
<feature type="compositionally biased region" description="Pro residues" evidence="1">
    <location>
        <begin position="141"/>
        <end position="157"/>
    </location>
</feature>
<proteinExistence type="predicted"/>
<feature type="compositionally biased region" description="Low complexity" evidence="1">
    <location>
        <begin position="176"/>
        <end position="200"/>
    </location>
</feature>